<accession>A0ACB9YG79</accession>
<keyword evidence="2" id="KW-1185">Reference proteome</keyword>
<dbReference type="EMBL" id="MU393735">
    <property type="protein sequence ID" value="KAI4858535.1"/>
    <property type="molecule type" value="Genomic_DNA"/>
</dbReference>
<comment type="caution">
    <text evidence="1">The sequence shown here is derived from an EMBL/GenBank/DDBJ whole genome shotgun (WGS) entry which is preliminary data.</text>
</comment>
<organism evidence="1 2">
    <name type="scientific">Hypoxylon rubiginosum</name>
    <dbReference type="NCBI Taxonomy" id="110542"/>
    <lineage>
        <taxon>Eukaryota</taxon>
        <taxon>Fungi</taxon>
        <taxon>Dikarya</taxon>
        <taxon>Ascomycota</taxon>
        <taxon>Pezizomycotina</taxon>
        <taxon>Sordariomycetes</taxon>
        <taxon>Xylariomycetidae</taxon>
        <taxon>Xylariales</taxon>
        <taxon>Hypoxylaceae</taxon>
        <taxon>Hypoxylon</taxon>
    </lineage>
</organism>
<evidence type="ECO:0000313" key="2">
    <source>
        <dbReference type="Proteomes" id="UP001497700"/>
    </source>
</evidence>
<sequence length="567" mass="61782">MRFYDALWALILNLFVDLTASRCLLAPSDPEWPSTAIWSGLNETVGGKLLATIPIAASCHDRFAQYTSNLSTYNGSVCDALRSTWFYPETHLSSPSSPMAYSFTNNSCNPWVERDVPCTIGYDVAYTINATQISDLRHGLEFAKDHKIRLIIRNTGHDYLGKSTGAHALGLWTHQLKLLEVGTYNTTNYTGPAIRIGAGVLAIEAYRFASSHGLMVVGGNCPTVGIAGGYSQGGGHGPLISKYGMGADQVLEWDVLTADGNIVTANATSHSDLFWALRGGGGGTFGVVVSMTVKAFPDIYVSTASLTAVDNGTNTDIIYDFMKSWLRALPQIVDAGVHALWFIGPSGFSLVPAFAPGLHKDELDALLQVPIEEMKKAGLHYQYSSNESATFLSAYESLATGCNVSDYNIGGRLIPRSLVLSQTDRLVEAIRYIGSEAILSGVSFNARAGVISPDEVAVNPYFRKALFNAFIGVPINYTSWTANQATLDAITTDLLPALEVLTPHGGVYLNEADSRQPDFQSTFYRDHYDRLLQIKRLYDPDNIFYAKIAVGSEAWEQQLDKRLCSLE</sequence>
<reference evidence="1 2" key="1">
    <citation type="journal article" date="2022" name="New Phytol.">
        <title>Ecological generalism drives hyperdiversity of secondary metabolite gene clusters in xylarialean endophytes.</title>
        <authorList>
            <person name="Franco M.E.E."/>
            <person name="Wisecaver J.H."/>
            <person name="Arnold A.E."/>
            <person name="Ju Y.M."/>
            <person name="Slot J.C."/>
            <person name="Ahrendt S."/>
            <person name="Moore L.P."/>
            <person name="Eastman K.E."/>
            <person name="Scott K."/>
            <person name="Konkel Z."/>
            <person name="Mondo S.J."/>
            <person name="Kuo A."/>
            <person name="Hayes R.D."/>
            <person name="Haridas S."/>
            <person name="Andreopoulos B."/>
            <person name="Riley R."/>
            <person name="LaButti K."/>
            <person name="Pangilinan J."/>
            <person name="Lipzen A."/>
            <person name="Amirebrahimi M."/>
            <person name="Yan J."/>
            <person name="Adam C."/>
            <person name="Keymanesh K."/>
            <person name="Ng V."/>
            <person name="Louie K."/>
            <person name="Northen T."/>
            <person name="Drula E."/>
            <person name="Henrissat B."/>
            <person name="Hsieh H.M."/>
            <person name="Youens-Clark K."/>
            <person name="Lutzoni F."/>
            <person name="Miadlikowska J."/>
            <person name="Eastwood D.C."/>
            <person name="Hamelin R.C."/>
            <person name="Grigoriev I.V."/>
            <person name="U'Ren J.M."/>
        </authorList>
    </citation>
    <scope>NUCLEOTIDE SEQUENCE [LARGE SCALE GENOMIC DNA]</scope>
    <source>
        <strain evidence="1 2">CBS 119005</strain>
    </source>
</reference>
<name>A0ACB9YG79_9PEZI</name>
<evidence type="ECO:0000313" key="1">
    <source>
        <dbReference type="EMBL" id="KAI4858535.1"/>
    </source>
</evidence>
<dbReference type="Proteomes" id="UP001497700">
    <property type="component" value="Unassembled WGS sequence"/>
</dbReference>
<protein>
    <submittedName>
        <fullName evidence="1">FAD-binding domain-containing protein</fullName>
    </submittedName>
</protein>
<gene>
    <name evidence="1" type="ORF">F4820DRAFT_442281</name>
</gene>
<proteinExistence type="predicted"/>